<sequence length="812" mass="90401">MVDDPAISRMLRSQPDSLKNVEKNRGPNRTSAISKEVDPAGIMNRILNIPFTISVGELFGVSKEVSQQLQNVLKVKKVEAAPGPAANLVSGFSADLVSGINETRSPLIRLTMDCNDKPVNFIIDTGSQLNIISEKIWKSIVQRPMDKSRAISINDANGGTGDLLGLVSDVPLKFGHISTKFNAYVAPNPPFEGLLGRPWQRTHGVGIRERDEGTFLTFRGPPGHPDSEVFISSHEDIGSAASFTTIIDEKATDSNQPQTSARIESVDDDPGECGEESIDDEEYDPDSEDVDSDSDKDDIDPDEDSDMEGLASEFRRITIKRKTGTSRLDTMYDHKTREMALYQSLLTAQMEDYRASLTRKIGANTLVADSGIEFLKNDPGNFGPQIFLIRDAQFFFEDSHCNGHAIVQLYPYSKKNMEKLGRLLGRPVDTHLMMLTAEGLKPDVVPQVAQFGPTCYDGLALGPWSYLDPMIVIHMHAGSTTIPFVVDTGSQIDCINANVWKSANGTNREIGKEVTIRDVSGKPMPCIGAWDVALSIGHVETQTTLYIIEGLAVPGLLGRPWQWRNEFSLSHKPEGVFVGIRDFHGVNTYEMLITSPGIQKAVLDRTLRLCAMLTAEQETGEMNAAKTQKLENQLSEFLKRPTEDVPSYRWEATDGAQLVGPILLNDPECWQDDGKPLTESKNPKGLTEYDRWVEMENHRLYDTIKATYQFQLGQPMDDTAFPITDITVKNARSVRDEPNVEPSSIKDQQYLLQDVKMTIDGRQREGHAILHMVYTQENLRKPPDGIMDPSFITPDIDNPVKIRNPKFIIRYS</sequence>
<name>A0A1C7LPB1_GRIFR</name>
<dbReference type="PANTHER" id="PTHR36943">
    <property type="entry name" value="CCHC-TYPE DOMAIN-CONTAINING PROTEIN"/>
    <property type="match status" value="1"/>
</dbReference>
<reference evidence="3 4" key="1">
    <citation type="submission" date="2016-03" db="EMBL/GenBank/DDBJ databases">
        <title>Whole genome sequencing of Grifola frondosa 9006-11.</title>
        <authorList>
            <person name="Min B."/>
            <person name="Park H."/>
            <person name="Kim J.-G."/>
            <person name="Cho H."/>
            <person name="Oh Y.-L."/>
            <person name="Kong W.-S."/>
            <person name="Choi I.-G."/>
        </authorList>
    </citation>
    <scope>NUCLEOTIDE SEQUENCE [LARGE SCALE GENOMIC DNA]</scope>
    <source>
        <strain evidence="3 4">9006-11</strain>
    </source>
</reference>
<dbReference type="CDD" id="cd00303">
    <property type="entry name" value="retropepsin_like"/>
    <property type="match status" value="2"/>
</dbReference>
<keyword evidence="1" id="KW-0378">Hydrolase</keyword>
<dbReference type="Gene3D" id="2.40.70.10">
    <property type="entry name" value="Acid Proteases"/>
    <property type="match status" value="2"/>
</dbReference>
<feature type="region of interest" description="Disordered" evidence="2">
    <location>
        <begin position="249"/>
        <end position="310"/>
    </location>
</feature>
<dbReference type="GO" id="GO:0006508">
    <property type="term" value="P:proteolysis"/>
    <property type="evidence" value="ECO:0007669"/>
    <property type="project" value="InterPro"/>
</dbReference>
<evidence type="ECO:0000313" key="3">
    <source>
        <dbReference type="EMBL" id="OBZ66611.1"/>
    </source>
</evidence>
<dbReference type="STRING" id="5627.A0A1C7LPB1"/>
<dbReference type="InterPro" id="IPR021109">
    <property type="entry name" value="Peptidase_aspartic_dom_sf"/>
</dbReference>
<dbReference type="PROSITE" id="PS00141">
    <property type="entry name" value="ASP_PROTEASE"/>
    <property type="match status" value="1"/>
</dbReference>
<feature type="compositionally biased region" description="Polar residues" evidence="2">
    <location>
        <begin position="253"/>
        <end position="262"/>
    </location>
</feature>
<proteinExistence type="predicted"/>
<feature type="compositionally biased region" description="Acidic residues" evidence="2">
    <location>
        <begin position="266"/>
        <end position="307"/>
    </location>
</feature>
<dbReference type="OrthoDB" id="2724242at2759"/>
<keyword evidence="4" id="KW-1185">Reference proteome</keyword>
<gene>
    <name evidence="3" type="ORF">A0H81_13447</name>
</gene>
<dbReference type="SUPFAM" id="SSF50630">
    <property type="entry name" value="Acid proteases"/>
    <property type="match status" value="2"/>
</dbReference>
<dbReference type="GO" id="GO:0004190">
    <property type="term" value="F:aspartic-type endopeptidase activity"/>
    <property type="evidence" value="ECO:0007669"/>
    <property type="project" value="UniProtKB-KW"/>
</dbReference>
<dbReference type="InterPro" id="IPR001969">
    <property type="entry name" value="Aspartic_peptidase_AS"/>
</dbReference>
<accession>A0A1C7LPB1</accession>
<evidence type="ECO:0000256" key="1">
    <source>
        <dbReference type="ARBA" id="ARBA00022750"/>
    </source>
</evidence>
<keyword evidence="1" id="KW-0645">Protease</keyword>
<dbReference type="PANTHER" id="PTHR36943:SF1">
    <property type="entry name" value="CCHC-TYPE DOMAIN-CONTAINING PROTEIN"/>
    <property type="match status" value="1"/>
</dbReference>
<dbReference type="Pfam" id="PF13650">
    <property type="entry name" value="Asp_protease_2"/>
    <property type="match status" value="1"/>
</dbReference>
<comment type="caution">
    <text evidence="3">The sequence shown here is derived from an EMBL/GenBank/DDBJ whole genome shotgun (WGS) entry which is preliminary data.</text>
</comment>
<keyword evidence="1" id="KW-0064">Aspartyl protease</keyword>
<dbReference type="EMBL" id="LUGG01000029">
    <property type="protein sequence ID" value="OBZ66611.1"/>
    <property type="molecule type" value="Genomic_DNA"/>
</dbReference>
<evidence type="ECO:0000313" key="4">
    <source>
        <dbReference type="Proteomes" id="UP000092993"/>
    </source>
</evidence>
<protein>
    <submittedName>
        <fullName evidence="3">Uncharacterized protein</fullName>
    </submittedName>
</protein>
<organism evidence="3 4">
    <name type="scientific">Grifola frondosa</name>
    <name type="common">Maitake</name>
    <name type="synonym">Polyporus frondosus</name>
    <dbReference type="NCBI Taxonomy" id="5627"/>
    <lineage>
        <taxon>Eukaryota</taxon>
        <taxon>Fungi</taxon>
        <taxon>Dikarya</taxon>
        <taxon>Basidiomycota</taxon>
        <taxon>Agaricomycotina</taxon>
        <taxon>Agaricomycetes</taxon>
        <taxon>Polyporales</taxon>
        <taxon>Grifolaceae</taxon>
        <taxon>Grifola</taxon>
    </lineage>
</organism>
<dbReference type="Proteomes" id="UP000092993">
    <property type="component" value="Unassembled WGS sequence"/>
</dbReference>
<dbReference type="AlphaFoldDB" id="A0A1C7LPB1"/>
<evidence type="ECO:0000256" key="2">
    <source>
        <dbReference type="SAM" id="MobiDB-lite"/>
    </source>
</evidence>